<dbReference type="OrthoDB" id="5822306at2759"/>
<gene>
    <name evidence="1" type="ORF">HPLM_LOCUS2363</name>
</gene>
<dbReference type="EMBL" id="UZAF01004695">
    <property type="protein sequence ID" value="VDO14348.1"/>
    <property type="molecule type" value="Genomic_DNA"/>
</dbReference>
<accession>A0A0N4VYJ5</accession>
<dbReference type="WBParaSite" id="HPLM_0000236601-mRNA-1">
    <property type="protein sequence ID" value="HPLM_0000236601-mRNA-1"/>
    <property type="gene ID" value="HPLM_0000236601"/>
</dbReference>
<name>A0A0N4VYJ5_HAEPC</name>
<evidence type="ECO:0000313" key="2">
    <source>
        <dbReference type="Proteomes" id="UP000268014"/>
    </source>
</evidence>
<evidence type="ECO:0000313" key="1">
    <source>
        <dbReference type="EMBL" id="VDO14348.1"/>
    </source>
</evidence>
<sequence>MILKSSEELGFRHFFALCSLSVNTEQNMACTTPVSGRKSRSIFQLTCAADAFICLRLGVLLFRAAPNSQVLGLTTVLIDGDKTSRMESAAPQFPPTTPTTNPV</sequence>
<dbReference type="AlphaFoldDB" id="A0A0N4VYJ5"/>
<keyword evidence="2" id="KW-1185">Reference proteome</keyword>
<reference evidence="1 2" key="2">
    <citation type="submission" date="2018-11" db="EMBL/GenBank/DDBJ databases">
        <authorList>
            <consortium name="Pathogen Informatics"/>
        </authorList>
    </citation>
    <scope>NUCLEOTIDE SEQUENCE [LARGE SCALE GENOMIC DNA]</scope>
    <source>
        <strain evidence="1 2">MHpl1</strain>
    </source>
</reference>
<reference evidence="3" key="1">
    <citation type="submission" date="2017-02" db="UniProtKB">
        <authorList>
            <consortium name="WormBaseParasite"/>
        </authorList>
    </citation>
    <scope>IDENTIFICATION</scope>
</reference>
<dbReference type="Proteomes" id="UP000268014">
    <property type="component" value="Unassembled WGS sequence"/>
</dbReference>
<evidence type="ECO:0000313" key="3">
    <source>
        <dbReference type="WBParaSite" id="HPLM_0000236601-mRNA-1"/>
    </source>
</evidence>
<proteinExistence type="predicted"/>
<protein>
    <submittedName>
        <fullName evidence="3">Secreted protein</fullName>
    </submittedName>
</protein>
<organism evidence="3">
    <name type="scientific">Haemonchus placei</name>
    <name type="common">Barber's pole worm</name>
    <dbReference type="NCBI Taxonomy" id="6290"/>
    <lineage>
        <taxon>Eukaryota</taxon>
        <taxon>Metazoa</taxon>
        <taxon>Ecdysozoa</taxon>
        <taxon>Nematoda</taxon>
        <taxon>Chromadorea</taxon>
        <taxon>Rhabditida</taxon>
        <taxon>Rhabditina</taxon>
        <taxon>Rhabditomorpha</taxon>
        <taxon>Strongyloidea</taxon>
        <taxon>Trichostrongylidae</taxon>
        <taxon>Haemonchus</taxon>
    </lineage>
</organism>